<evidence type="ECO:0000313" key="7">
    <source>
        <dbReference type="Proteomes" id="UP001176521"/>
    </source>
</evidence>
<feature type="compositionally biased region" description="Basic residues" evidence="5">
    <location>
        <begin position="532"/>
        <end position="544"/>
    </location>
</feature>
<keyword evidence="3" id="KW-0547">Nucleotide-binding</keyword>
<dbReference type="GO" id="GO:0052381">
    <property type="term" value="F:tRNA dimethylallyltransferase activity"/>
    <property type="evidence" value="ECO:0007669"/>
    <property type="project" value="InterPro"/>
</dbReference>
<keyword evidence="7" id="KW-1185">Reference proteome</keyword>
<dbReference type="Pfam" id="PF01715">
    <property type="entry name" value="IPPT"/>
    <property type="match status" value="1"/>
</dbReference>
<dbReference type="EC" id="3.3.2.6" evidence="6"/>
<evidence type="ECO:0000256" key="5">
    <source>
        <dbReference type="SAM" id="MobiDB-lite"/>
    </source>
</evidence>
<evidence type="ECO:0000256" key="3">
    <source>
        <dbReference type="ARBA" id="ARBA00022741"/>
    </source>
</evidence>
<dbReference type="GO" id="GO:0005524">
    <property type="term" value="F:ATP binding"/>
    <property type="evidence" value="ECO:0007669"/>
    <property type="project" value="UniProtKB-KW"/>
</dbReference>
<dbReference type="AlphaFoldDB" id="A0AAN6GET7"/>
<organism evidence="6 7">
    <name type="scientific">Tilletia horrida</name>
    <dbReference type="NCBI Taxonomy" id="155126"/>
    <lineage>
        <taxon>Eukaryota</taxon>
        <taxon>Fungi</taxon>
        <taxon>Dikarya</taxon>
        <taxon>Basidiomycota</taxon>
        <taxon>Ustilaginomycotina</taxon>
        <taxon>Exobasidiomycetes</taxon>
        <taxon>Tilletiales</taxon>
        <taxon>Tilletiaceae</taxon>
        <taxon>Tilletia</taxon>
    </lineage>
</organism>
<dbReference type="PANTHER" id="PTHR11088">
    <property type="entry name" value="TRNA DIMETHYLALLYLTRANSFERASE"/>
    <property type="match status" value="1"/>
</dbReference>
<evidence type="ECO:0000313" key="6">
    <source>
        <dbReference type="EMBL" id="KAK0535488.1"/>
    </source>
</evidence>
<keyword evidence="6" id="KW-0645">Protease</keyword>
<dbReference type="GO" id="GO:0004463">
    <property type="term" value="F:leukotriene-A4 hydrolase activity"/>
    <property type="evidence" value="ECO:0007669"/>
    <property type="project" value="UniProtKB-EC"/>
</dbReference>
<keyword evidence="4" id="KW-0067">ATP-binding</keyword>
<evidence type="ECO:0000256" key="1">
    <source>
        <dbReference type="ARBA" id="ARBA00005842"/>
    </source>
</evidence>
<feature type="compositionally biased region" description="Basic and acidic residues" evidence="5">
    <location>
        <begin position="547"/>
        <end position="561"/>
    </location>
</feature>
<keyword evidence="6" id="KW-0378">Hydrolase</keyword>
<dbReference type="Gene3D" id="3.40.50.300">
    <property type="entry name" value="P-loop containing nucleotide triphosphate hydrolases"/>
    <property type="match status" value="1"/>
</dbReference>
<dbReference type="InterPro" id="IPR018022">
    <property type="entry name" value="IPT"/>
</dbReference>
<feature type="region of interest" description="Disordered" evidence="5">
    <location>
        <begin position="528"/>
        <end position="619"/>
    </location>
</feature>
<dbReference type="Proteomes" id="UP001176521">
    <property type="component" value="Unassembled WGS sequence"/>
</dbReference>
<keyword evidence="6" id="KW-0031">Aminopeptidase</keyword>
<dbReference type="GO" id="GO:0004177">
    <property type="term" value="F:aminopeptidase activity"/>
    <property type="evidence" value="ECO:0007669"/>
    <property type="project" value="UniProtKB-KW"/>
</dbReference>
<dbReference type="Gene3D" id="1.10.20.140">
    <property type="match status" value="1"/>
</dbReference>
<protein>
    <submittedName>
        <fullName evidence="6">Leucyl aminopeptidase yscIV</fullName>
        <ecNumber evidence="6">3.3.2.6</ecNumber>
    </submittedName>
</protein>
<gene>
    <name evidence="6" type="primary">LAP2_1</name>
    <name evidence="6" type="ORF">OC842_002307</name>
</gene>
<name>A0AAN6GET7_9BASI</name>
<comment type="similarity">
    <text evidence="1">Belongs to the IPP transferase family.</text>
</comment>
<accession>A0AAN6GET7</accession>
<dbReference type="InterPro" id="IPR027417">
    <property type="entry name" value="P-loop_NTPase"/>
</dbReference>
<keyword evidence="2" id="KW-0808">Transferase</keyword>
<dbReference type="GO" id="GO:0005739">
    <property type="term" value="C:mitochondrion"/>
    <property type="evidence" value="ECO:0007669"/>
    <property type="project" value="TreeGrafter"/>
</dbReference>
<dbReference type="SUPFAM" id="SSF52540">
    <property type="entry name" value="P-loop containing nucleoside triphosphate hydrolases"/>
    <property type="match status" value="2"/>
</dbReference>
<proteinExistence type="inferred from homology"/>
<dbReference type="InterPro" id="IPR039657">
    <property type="entry name" value="Dimethylallyltransferase"/>
</dbReference>
<evidence type="ECO:0000256" key="4">
    <source>
        <dbReference type="ARBA" id="ARBA00022840"/>
    </source>
</evidence>
<dbReference type="HAMAP" id="MF_00185">
    <property type="entry name" value="IPP_trans"/>
    <property type="match status" value="1"/>
</dbReference>
<sequence>MLSSKTVSALEPGVQTRMNAGDLVAVIGCTGTGKSKLAVELAQHAQALATAQRGRDGSPYARAEVISADSMQVYHGLDVITNKATEDEMGGITHHLMSFLSAGEEYTIKDFTGQAGTLIEGMHASQPPVLPVIAGGTSYYVQHLLFPGRLVSAEEGRAEPITPKSLAQEAVEAALALPATLQESWARFLAMAELSQGPMPTSAASAGDELSSQELWTLLNALDPPMAPRWHPNDDRKILRSLTVFATTGKRHSDWLLEQDQEEQKLLAEQTVDAGTSRLSRMRRLFFWVWCEPETLKDRLDKRIHKMIERGLLDEIRELRKLANSMYKQGGPDYTRGIFQAIGFKEFDAFLSYMDAQPSSSKTGANTSFPELDARAQDLFNVAVESMQRGTRQYARRQTAWIRNQLLPEIRKARQQMSVRKEAGVGNVEVFLLDATDLDQWGGNVSSVAKDVLERFLTSKPLPDPTALNSAAAEQLFNITPLTSPTTEVKGTGPPSTSLSAKAFVPCPTCSPADPLQPPFLVRASEMEGHLRSRRHRMAVKKATKQQYEEGKKAEAAERRRLAAQAGAGEEVMSGGKDESSSASGPGSDGEARTSESLSKVQGGDLFRSSVPRGSFPNR</sequence>
<dbReference type="PANTHER" id="PTHR11088:SF89">
    <property type="entry name" value="TRNA DIMETHYLALLYLTRANSFERASE"/>
    <property type="match status" value="1"/>
</dbReference>
<dbReference type="GO" id="GO:0006400">
    <property type="term" value="P:tRNA modification"/>
    <property type="evidence" value="ECO:0007669"/>
    <property type="project" value="TreeGrafter"/>
</dbReference>
<comment type="caution">
    <text evidence="6">The sequence shown here is derived from an EMBL/GenBank/DDBJ whole genome shotgun (WGS) entry which is preliminary data.</text>
</comment>
<evidence type="ECO:0000256" key="2">
    <source>
        <dbReference type="ARBA" id="ARBA00022679"/>
    </source>
</evidence>
<reference evidence="6" key="1">
    <citation type="journal article" date="2023" name="PhytoFront">
        <title>Draft Genome Resources of Seven Strains of Tilletia horrida, Causal Agent of Kernel Smut of Rice.</title>
        <authorList>
            <person name="Khanal S."/>
            <person name="Antony Babu S."/>
            <person name="Zhou X.G."/>
        </authorList>
    </citation>
    <scope>NUCLEOTIDE SEQUENCE</scope>
    <source>
        <strain evidence="6">TX3</strain>
    </source>
</reference>
<dbReference type="EMBL" id="JAPDMQ010000095">
    <property type="protein sequence ID" value="KAK0535488.1"/>
    <property type="molecule type" value="Genomic_DNA"/>
</dbReference>